<evidence type="ECO:0000313" key="2">
    <source>
        <dbReference type="Proteomes" id="UP000051952"/>
    </source>
</evidence>
<evidence type="ECO:0000313" key="1">
    <source>
        <dbReference type="EMBL" id="CUG93536.1"/>
    </source>
</evidence>
<dbReference type="OrthoDB" id="1919336at2759"/>
<dbReference type="PANTHER" id="PTHR37564:SF2">
    <property type="entry name" value="DNA-ASSOCIATED PROTEIN, PUTATIVE-RELATED"/>
    <property type="match status" value="1"/>
</dbReference>
<keyword evidence="2" id="KW-1185">Reference proteome</keyword>
<accession>A0A0S4JT41</accession>
<organism evidence="1 2">
    <name type="scientific">Bodo saltans</name>
    <name type="common">Flagellated protozoan</name>
    <dbReference type="NCBI Taxonomy" id="75058"/>
    <lineage>
        <taxon>Eukaryota</taxon>
        <taxon>Discoba</taxon>
        <taxon>Euglenozoa</taxon>
        <taxon>Kinetoplastea</taxon>
        <taxon>Metakinetoplastina</taxon>
        <taxon>Eubodonida</taxon>
        <taxon>Bodonidae</taxon>
        <taxon>Bodo</taxon>
    </lineage>
</organism>
<name>A0A0S4JT41_BODSA</name>
<reference evidence="2" key="1">
    <citation type="submission" date="2015-09" db="EMBL/GenBank/DDBJ databases">
        <authorList>
            <consortium name="Pathogen Informatics"/>
        </authorList>
    </citation>
    <scope>NUCLEOTIDE SEQUENCE [LARGE SCALE GENOMIC DNA]</scope>
    <source>
        <strain evidence="2">Lake Konstanz</strain>
    </source>
</reference>
<dbReference type="Proteomes" id="UP000051952">
    <property type="component" value="Unassembled WGS sequence"/>
</dbReference>
<dbReference type="AlphaFoldDB" id="A0A0S4JT41"/>
<dbReference type="InterPro" id="IPR052695">
    <property type="entry name" value="Kinetoplast-DNA-binding"/>
</dbReference>
<proteinExistence type="predicted"/>
<dbReference type="PANTHER" id="PTHR37564">
    <property type="entry name" value="KINETOPLAST DNA-ASSOCIATED PROTEIN"/>
    <property type="match status" value="1"/>
</dbReference>
<gene>
    <name evidence="1" type="ORF">BSAL_43380</name>
</gene>
<protein>
    <submittedName>
        <fullName evidence="1">Kinetoplast DNA-associated protein, putative</fullName>
    </submittedName>
</protein>
<sequence>MQKSHQAMLRRTIIIRIGAYSRFMRETKNHPKLKGLSIPARGKALAKLYHELSPAEAEALKARANATSAPRRVQKPPVTRMPTDYNLFVRRHITAPLREKAHGRAPRSHP</sequence>
<dbReference type="EMBL" id="CYKH01002159">
    <property type="protein sequence ID" value="CUG93536.1"/>
    <property type="molecule type" value="Genomic_DNA"/>
</dbReference>
<dbReference type="VEuPathDB" id="TriTrypDB:BSAL_43380"/>